<dbReference type="SUPFAM" id="SSF63411">
    <property type="entry name" value="LuxS/MPP-like metallohydrolase"/>
    <property type="match status" value="2"/>
</dbReference>
<protein>
    <recommendedName>
        <fullName evidence="6">Peptidase M16</fullName>
    </recommendedName>
</protein>
<evidence type="ECO:0000256" key="1">
    <source>
        <dbReference type="ARBA" id="ARBA00007261"/>
    </source>
</evidence>
<gene>
    <name evidence="4" type="ORF">A2570_03565</name>
</gene>
<dbReference type="AlphaFoldDB" id="A0A1G1XJZ8"/>
<evidence type="ECO:0008006" key="6">
    <source>
        <dbReference type="Google" id="ProtNLM"/>
    </source>
</evidence>
<dbReference type="InterPro" id="IPR011249">
    <property type="entry name" value="Metalloenz_LuxS/M16"/>
</dbReference>
<dbReference type="InterPro" id="IPR007863">
    <property type="entry name" value="Peptidase_M16_C"/>
</dbReference>
<reference evidence="4 5" key="1">
    <citation type="journal article" date="2016" name="Nat. Commun.">
        <title>Thousands of microbial genomes shed light on interconnected biogeochemical processes in an aquifer system.</title>
        <authorList>
            <person name="Anantharaman K."/>
            <person name="Brown C.T."/>
            <person name="Hug L.A."/>
            <person name="Sharon I."/>
            <person name="Castelle C.J."/>
            <person name="Probst A.J."/>
            <person name="Thomas B.C."/>
            <person name="Singh A."/>
            <person name="Wilkins M.J."/>
            <person name="Karaoz U."/>
            <person name="Brodie E.L."/>
            <person name="Williams K.H."/>
            <person name="Hubbard S.S."/>
            <person name="Banfield J.F."/>
        </authorList>
    </citation>
    <scope>NUCLEOTIDE SEQUENCE [LARGE SCALE GENOMIC DNA]</scope>
</reference>
<dbReference type="EMBL" id="MHHY01000009">
    <property type="protein sequence ID" value="OGY40328.1"/>
    <property type="molecule type" value="Genomic_DNA"/>
</dbReference>
<evidence type="ECO:0000259" key="3">
    <source>
        <dbReference type="Pfam" id="PF05193"/>
    </source>
</evidence>
<organism evidence="4 5">
    <name type="scientific">Candidatus Brennerbacteria bacterium RIFOXYD1_FULL_41_16</name>
    <dbReference type="NCBI Taxonomy" id="1797529"/>
    <lineage>
        <taxon>Bacteria</taxon>
        <taxon>Candidatus Brenneribacteriota</taxon>
    </lineage>
</organism>
<proteinExistence type="inferred from homology"/>
<evidence type="ECO:0000313" key="4">
    <source>
        <dbReference type="EMBL" id="OGY40328.1"/>
    </source>
</evidence>
<dbReference type="Proteomes" id="UP000178570">
    <property type="component" value="Unassembled WGS sequence"/>
</dbReference>
<evidence type="ECO:0000313" key="5">
    <source>
        <dbReference type="Proteomes" id="UP000178570"/>
    </source>
</evidence>
<name>A0A1G1XJZ8_9BACT</name>
<dbReference type="PANTHER" id="PTHR11851:SF49">
    <property type="entry name" value="MITOCHONDRIAL-PROCESSING PEPTIDASE SUBUNIT ALPHA"/>
    <property type="match status" value="1"/>
</dbReference>
<dbReference type="InterPro" id="IPR011765">
    <property type="entry name" value="Pept_M16_N"/>
</dbReference>
<accession>A0A1G1XJZ8</accession>
<feature type="domain" description="Peptidase M16 C-terminal" evidence="3">
    <location>
        <begin position="172"/>
        <end position="334"/>
    </location>
</feature>
<sequence>MKNLSFEKLKTSSGVPLYVMNLPHANTVAAGVLVKAGTRDEIWPKEAGLAHALEHMVFQGTKIFQDSQRVGAYLEDFGGYHNAFTTKEGTFFYCRVPQEKQETIGIFLNEIINNQSIPEDKIKIEMQNIAEEIKMWNDDPGRFLQMATFKFLYQNHPLSRSGLGTSESVLSFEKKDFEKFLNRYYNNANFAIVVAGNILPNEAQKLFDQSFSNRRKLNPTNRKKIEIEKYTERRQIEKKSDIQQIQLILASMTAASDTKDSLTLELFASMIDGGSSFPLYQELREKRGLCYHTGTISDRYAEAGFWGIYIGTDPLKYEEAITVAMDVVQNNKNNESLRKRAIDLILGRLSLSFENPGRIIENAAHDILHGEEPKSYKEIMKEIESISIKDIEKAVDTYLKPEDIRQVILAPKDLKI</sequence>
<comment type="similarity">
    <text evidence="1">Belongs to the peptidase M16 family.</text>
</comment>
<evidence type="ECO:0000259" key="2">
    <source>
        <dbReference type="Pfam" id="PF00675"/>
    </source>
</evidence>
<dbReference type="STRING" id="1797529.A2570_03565"/>
<dbReference type="Pfam" id="PF05193">
    <property type="entry name" value="Peptidase_M16_C"/>
    <property type="match status" value="1"/>
</dbReference>
<dbReference type="Pfam" id="PF00675">
    <property type="entry name" value="Peptidase_M16"/>
    <property type="match status" value="1"/>
</dbReference>
<dbReference type="PANTHER" id="PTHR11851">
    <property type="entry name" value="METALLOPROTEASE"/>
    <property type="match status" value="1"/>
</dbReference>
<dbReference type="GO" id="GO:0046872">
    <property type="term" value="F:metal ion binding"/>
    <property type="evidence" value="ECO:0007669"/>
    <property type="project" value="InterPro"/>
</dbReference>
<dbReference type="Gene3D" id="3.30.830.10">
    <property type="entry name" value="Metalloenzyme, LuxS/M16 peptidase-like"/>
    <property type="match status" value="2"/>
</dbReference>
<feature type="domain" description="Peptidase M16 N-terminal" evidence="2">
    <location>
        <begin position="22"/>
        <end position="165"/>
    </location>
</feature>
<comment type="caution">
    <text evidence="4">The sequence shown here is derived from an EMBL/GenBank/DDBJ whole genome shotgun (WGS) entry which is preliminary data.</text>
</comment>
<dbReference type="InterPro" id="IPR050361">
    <property type="entry name" value="MPP/UQCRC_Complex"/>
</dbReference>